<dbReference type="InterPro" id="IPR025352">
    <property type="entry name" value="DUF4256"/>
</dbReference>
<evidence type="ECO:0000313" key="1">
    <source>
        <dbReference type="EMBL" id="SFN80337.1"/>
    </source>
</evidence>
<proteinExistence type="predicted"/>
<protein>
    <recommendedName>
        <fullName evidence="3">DUF4256 domain-containing protein</fullName>
    </recommendedName>
</protein>
<accession>A0A1I5C0A9</accession>
<keyword evidence="2" id="KW-1185">Reference proteome</keyword>
<reference evidence="1 2" key="1">
    <citation type="submission" date="2016-10" db="EMBL/GenBank/DDBJ databases">
        <authorList>
            <person name="de Groot N.N."/>
        </authorList>
    </citation>
    <scope>NUCLEOTIDE SEQUENCE [LARGE SCALE GENOMIC DNA]</scope>
    <source>
        <strain evidence="1 2">DSM 17794</strain>
    </source>
</reference>
<dbReference type="AlphaFoldDB" id="A0A1I5C0A9"/>
<gene>
    <name evidence="1" type="ORF">SAMN05660413_02637</name>
</gene>
<dbReference type="EMBL" id="FOVL01000018">
    <property type="protein sequence ID" value="SFN80337.1"/>
    <property type="molecule type" value="Genomic_DNA"/>
</dbReference>
<name>A0A1I5C0A9_9FLAO</name>
<dbReference type="STRING" id="287099.SAMN05660413_02637"/>
<dbReference type="Pfam" id="PF14066">
    <property type="entry name" value="DUF4256"/>
    <property type="match status" value="1"/>
</dbReference>
<dbReference type="Proteomes" id="UP000199153">
    <property type="component" value="Unassembled WGS sequence"/>
</dbReference>
<evidence type="ECO:0000313" key="2">
    <source>
        <dbReference type="Proteomes" id="UP000199153"/>
    </source>
</evidence>
<evidence type="ECO:0008006" key="3">
    <source>
        <dbReference type="Google" id="ProtNLM"/>
    </source>
</evidence>
<organism evidence="1 2">
    <name type="scientific">Salegentibacter flavus</name>
    <dbReference type="NCBI Taxonomy" id="287099"/>
    <lineage>
        <taxon>Bacteria</taxon>
        <taxon>Pseudomonadati</taxon>
        <taxon>Bacteroidota</taxon>
        <taxon>Flavobacteriia</taxon>
        <taxon>Flavobacteriales</taxon>
        <taxon>Flavobacteriaceae</taxon>
        <taxon>Salegentibacter</taxon>
    </lineage>
</organism>
<sequence>MESTGGEPDVVDQDKETREIIFFDCSERSPKGRRSLCYDRAALEARKAHKPKNSAMDLAREMGVELLSRYQYRQLQQFGDFDTKTSSWVQTPENIRELCGALFCDKRYDTVFLYHSGAASYYASRGFRASLQI</sequence>